<dbReference type="Pfam" id="PF01529">
    <property type="entry name" value="DHHC"/>
    <property type="match status" value="1"/>
</dbReference>
<evidence type="ECO:0000256" key="8">
    <source>
        <dbReference type="SAM" id="MobiDB-lite"/>
    </source>
</evidence>
<gene>
    <name evidence="10" type="ORF">Ae201684_007533</name>
</gene>
<reference evidence="10 11" key="1">
    <citation type="submission" date="2019-07" db="EMBL/GenBank/DDBJ databases">
        <title>Genomics analysis of Aphanomyces spp. identifies a new class of oomycete effector associated with host adaptation.</title>
        <authorList>
            <person name="Gaulin E."/>
        </authorList>
    </citation>
    <scope>NUCLEOTIDE SEQUENCE [LARGE SCALE GENOMIC DNA]</scope>
    <source>
        <strain evidence="10 11">ATCC 201684</strain>
    </source>
</reference>
<evidence type="ECO:0000256" key="2">
    <source>
        <dbReference type="ARBA" id="ARBA00022679"/>
    </source>
</evidence>
<comment type="similarity">
    <text evidence="7">Belongs to the DHHC palmitoyltransferase family.</text>
</comment>
<feature type="transmembrane region" description="Helical" evidence="7">
    <location>
        <begin position="197"/>
        <end position="218"/>
    </location>
</feature>
<dbReference type="GO" id="GO:0005794">
    <property type="term" value="C:Golgi apparatus"/>
    <property type="evidence" value="ECO:0007669"/>
    <property type="project" value="TreeGrafter"/>
</dbReference>
<dbReference type="EMBL" id="VJMJ01000089">
    <property type="protein sequence ID" value="KAF0736523.1"/>
    <property type="molecule type" value="Genomic_DNA"/>
</dbReference>
<feature type="transmembrane region" description="Helical" evidence="7">
    <location>
        <begin position="110"/>
        <end position="128"/>
    </location>
</feature>
<evidence type="ECO:0000313" key="11">
    <source>
        <dbReference type="Proteomes" id="UP000481153"/>
    </source>
</evidence>
<dbReference type="GO" id="GO:0005783">
    <property type="term" value="C:endoplasmic reticulum"/>
    <property type="evidence" value="ECO:0007669"/>
    <property type="project" value="TreeGrafter"/>
</dbReference>
<dbReference type="Proteomes" id="UP000481153">
    <property type="component" value="Unassembled WGS sequence"/>
</dbReference>
<dbReference type="GO" id="GO:0006612">
    <property type="term" value="P:protein targeting to membrane"/>
    <property type="evidence" value="ECO:0007669"/>
    <property type="project" value="TreeGrafter"/>
</dbReference>
<dbReference type="EC" id="2.3.1.225" evidence="7"/>
<organism evidence="10 11">
    <name type="scientific">Aphanomyces euteiches</name>
    <dbReference type="NCBI Taxonomy" id="100861"/>
    <lineage>
        <taxon>Eukaryota</taxon>
        <taxon>Sar</taxon>
        <taxon>Stramenopiles</taxon>
        <taxon>Oomycota</taxon>
        <taxon>Saprolegniomycetes</taxon>
        <taxon>Saprolegniales</taxon>
        <taxon>Verrucalvaceae</taxon>
        <taxon>Aphanomyces</taxon>
    </lineage>
</organism>
<protein>
    <recommendedName>
        <fullName evidence="7">Palmitoyltransferase</fullName>
        <ecNumber evidence="7">2.3.1.225</ecNumber>
    </recommendedName>
</protein>
<evidence type="ECO:0000259" key="9">
    <source>
        <dbReference type="Pfam" id="PF01529"/>
    </source>
</evidence>
<sequence>MPETSEVEMSVLGTKEDRTSNDTTVDEEDALVNTTRQTLHFNEDDFVTPTDPCRCFCCFGFRKIGQNYVLHESNPFIIVGPHWIGVLITLTLIVVSTYFFIDQQCRELEAWYTLLSLALCFATIFFLFKTTCTDPGIVPRGSLHTDPALVSMSSYCDICDVHQARHTEHCDDCGVCIEKYDHHCPWMGKCIGKKNMMWFQLFNLAWILYLIFVIVVTMQNASNHADLLFKAGSNFANRFQGST</sequence>
<dbReference type="GO" id="GO:0016020">
    <property type="term" value="C:membrane"/>
    <property type="evidence" value="ECO:0007669"/>
    <property type="project" value="UniProtKB-SubCell"/>
</dbReference>
<evidence type="ECO:0000313" key="10">
    <source>
        <dbReference type="EMBL" id="KAF0736523.1"/>
    </source>
</evidence>
<keyword evidence="4 7" id="KW-1133">Transmembrane helix</keyword>
<feature type="domain" description="Palmitoyltransferase DHHC" evidence="9">
    <location>
        <begin position="153"/>
        <end position="226"/>
    </location>
</feature>
<dbReference type="InterPro" id="IPR001594">
    <property type="entry name" value="Palmitoyltrfase_DHHC"/>
</dbReference>
<feature type="transmembrane region" description="Helical" evidence="7">
    <location>
        <begin position="82"/>
        <end position="101"/>
    </location>
</feature>
<dbReference type="AlphaFoldDB" id="A0A6G0X9B3"/>
<dbReference type="PROSITE" id="PS50216">
    <property type="entry name" value="DHHC"/>
    <property type="match status" value="1"/>
</dbReference>
<dbReference type="GO" id="GO:0019706">
    <property type="term" value="F:protein-cysteine S-palmitoyltransferase activity"/>
    <property type="evidence" value="ECO:0007669"/>
    <property type="project" value="UniProtKB-EC"/>
</dbReference>
<comment type="domain">
    <text evidence="7">The DHHC domain is required for palmitoyltransferase activity.</text>
</comment>
<feature type="region of interest" description="Disordered" evidence="8">
    <location>
        <begin position="1"/>
        <end position="24"/>
    </location>
</feature>
<proteinExistence type="inferred from homology"/>
<evidence type="ECO:0000256" key="7">
    <source>
        <dbReference type="RuleBase" id="RU079119"/>
    </source>
</evidence>
<keyword evidence="6 7" id="KW-0012">Acyltransferase</keyword>
<comment type="caution">
    <text evidence="10">The sequence shown here is derived from an EMBL/GenBank/DDBJ whole genome shotgun (WGS) entry which is preliminary data.</text>
</comment>
<keyword evidence="5 7" id="KW-0472">Membrane</keyword>
<name>A0A6G0X9B3_9STRA</name>
<evidence type="ECO:0000256" key="3">
    <source>
        <dbReference type="ARBA" id="ARBA00022692"/>
    </source>
</evidence>
<accession>A0A6G0X9B3</accession>
<keyword evidence="2 7" id="KW-0808">Transferase</keyword>
<keyword evidence="11" id="KW-1185">Reference proteome</keyword>
<evidence type="ECO:0000256" key="1">
    <source>
        <dbReference type="ARBA" id="ARBA00004141"/>
    </source>
</evidence>
<comment type="catalytic activity">
    <reaction evidence="7">
        <text>L-cysteinyl-[protein] + hexadecanoyl-CoA = S-hexadecanoyl-L-cysteinyl-[protein] + CoA</text>
        <dbReference type="Rhea" id="RHEA:36683"/>
        <dbReference type="Rhea" id="RHEA-COMP:10131"/>
        <dbReference type="Rhea" id="RHEA-COMP:11032"/>
        <dbReference type="ChEBI" id="CHEBI:29950"/>
        <dbReference type="ChEBI" id="CHEBI:57287"/>
        <dbReference type="ChEBI" id="CHEBI:57379"/>
        <dbReference type="ChEBI" id="CHEBI:74151"/>
        <dbReference type="EC" id="2.3.1.225"/>
    </reaction>
</comment>
<keyword evidence="3 7" id="KW-0812">Transmembrane</keyword>
<evidence type="ECO:0000256" key="6">
    <source>
        <dbReference type="ARBA" id="ARBA00023315"/>
    </source>
</evidence>
<dbReference type="PANTHER" id="PTHR22883">
    <property type="entry name" value="ZINC FINGER DHHC DOMAIN CONTAINING PROTEIN"/>
    <property type="match status" value="1"/>
</dbReference>
<dbReference type="InterPro" id="IPR039859">
    <property type="entry name" value="PFA4/ZDH16/20/ERF2-like"/>
</dbReference>
<evidence type="ECO:0000256" key="5">
    <source>
        <dbReference type="ARBA" id="ARBA00023136"/>
    </source>
</evidence>
<comment type="subcellular location">
    <subcellularLocation>
        <location evidence="1">Membrane</location>
        <topology evidence="1">Multi-pass membrane protein</topology>
    </subcellularLocation>
</comment>
<evidence type="ECO:0000256" key="4">
    <source>
        <dbReference type="ARBA" id="ARBA00022989"/>
    </source>
</evidence>
<dbReference type="VEuPathDB" id="FungiDB:AeMF1_020079"/>